<dbReference type="OrthoDB" id="9793324at2"/>
<dbReference type="Proteomes" id="UP000095485">
    <property type="component" value="Unassembled WGS sequence"/>
</dbReference>
<organism evidence="1 2">
    <name type="scientific">Dorea longicatena</name>
    <dbReference type="NCBI Taxonomy" id="88431"/>
    <lineage>
        <taxon>Bacteria</taxon>
        <taxon>Bacillati</taxon>
        <taxon>Bacillota</taxon>
        <taxon>Clostridia</taxon>
        <taxon>Lachnospirales</taxon>
        <taxon>Lachnospiraceae</taxon>
        <taxon>Dorea</taxon>
    </lineage>
</organism>
<accession>A0A174SSA7</accession>
<dbReference type="Pfam" id="PF09551">
    <property type="entry name" value="Spore_II_R"/>
    <property type="match status" value="1"/>
</dbReference>
<dbReference type="GeneID" id="96229763"/>
<dbReference type="InterPro" id="IPR014202">
    <property type="entry name" value="Spore_II_R"/>
</dbReference>
<reference evidence="1 2" key="1">
    <citation type="submission" date="2015-09" db="EMBL/GenBank/DDBJ databases">
        <authorList>
            <consortium name="Pathogen Informatics"/>
        </authorList>
    </citation>
    <scope>NUCLEOTIDE SEQUENCE [LARGE SCALE GENOMIC DNA]</scope>
    <source>
        <strain evidence="1 2">2789STDY5834914</strain>
    </source>
</reference>
<protein>
    <submittedName>
        <fullName evidence="1">Stage II sporulation protein R</fullName>
    </submittedName>
</protein>
<sequence>MKRERICLIIACLLSFALTTGIMERRMEVVHAEIAQTQKTLAEEVFRFHVIAESNSVKDQRIKLHVRDTVLSYMKSQMPETERKSAQLTKDWVKKHQKELVKTADEVLKKEGVSYRAQAKVTSCYFPDKRYGDIIFPEGKYEALRITLGSGKGHNWWCVLYPSLCFTNATCAVVDEDGKKELKEALSAEEYEMVTAASEFKIKWFFFGNSDKNTEEEHTKESD</sequence>
<proteinExistence type="predicted"/>
<gene>
    <name evidence="1" type="ORF">ERS852526_02486</name>
</gene>
<name>A0A174SSA7_9FIRM</name>
<dbReference type="RefSeq" id="WP_055284168.1">
    <property type="nucleotide sequence ID" value="NZ_CZAY01000020.1"/>
</dbReference>
<dbReference type="EMBL" id="CZAY01000020">
    <property type="protein sequence ID" value="CUP98295.1"/>
    <property type="molecule type" value="Genomic_DNA"/>
</dbReference>
<evidence type="ECO:0000313" key="1">
    <source>
        <dbReference type="EMBL" id="CUP98295.1"/>
    </source>
</evidence>
<evidence type="ECO:0000313" key="2">
    <source>
        <dbReference type="Proteomes" id="UP000095485"/>
    </source>
</evidence>
<dbReference type="NCBIfam" id="TIGR02837">
    <property type="entry name" value="spore_II_R"/>
    <property type="match status" value="1"/>
</dbReference>
<dbReference type="AlphaFoldDB" id="A0A174SSA7"/>